<dbReference type="Gene3D" id="3.40.50.920">
    <property type="match status" value="1"/>
</dbReference>
<protein>
    <submittedName>
        <fullName evidence="5">Alpha-ketoacid dehydrogenase subunit beta</fullName>
    </submittedName>
</protein>
<dbReference type="InterPro" id="IPR033248">
    <property type="entry name" value="Transketolase_C"/>
</dbReference>
<proteinExistence type="predicted"/>
<organism evidence="5 6">
    <name type="scientific">Candidatus Frankia alpina</name>
    <dbReference type="NCBI Taxonomy" id="2699483"/>
    <lineage>
        <taxon>Bacteria</taxon>
        <taxon>Bacillati</taxon>
        <taxon>Actinomycetota</taxon>
        <taxon>Actinomycetes</taxon>
        <taxon>Frankiales</taxon>
        <taxon>Frankiaceae</taxon>
        <taxon>Frankia</taxon>
    </lineage>
</organism>
<dbReference type="GO" id="GO:0016491">
    <property type="term" value="F:oxidoreductase activity"/>
    <property type="evidence" value="ECO:0007669"/>
    <property type="project" value="UniProtKB-KW"/>
</dbReference>
<dbReference type="FunFam" id="3.40.50.920:FF:000001">
    <property type="entry name" value="Pyruvate dehydrogenase E1 beta subunit"/>
    <property type="match status" value="1"/>
</dbReference>
<dbReference type="FunFam" id="3.40.50.970:FF:000001">
    <property type="entry name" value="Pyruvate dehydrogenase E1 beta subunit"/>
    <property type="match status" value="1"/>
</dbReference>
<evidence type="ECO:0000256" key="2">
    <source>
        <dbReference type="ARBA" id="ARBA00023002"/>
    </source>
</evidence>
<dbReference type="SUPFAM" id="SSF52922">
    <property type="entry name" value="TK C-terminal domain-like"/>
    <property type="match status" value="1"/>
</dbReference>
<evidence type="ECO:0000313" key="5">
    <source>
        <dbReference type="EMBL" id="THJ75031.1"/>
    </source>
</evidence>
<gene>
    <name evidence="5" type="ORF">E7Y31_07880</name>
</gene>
<dbReference type="AlphaFoldDB" id="A0A4S5ERJ1"/>
<dbReference type="GO" id="GO:0000287">
    <property type="term" value="F:magnesium ion binding"/>
    <property type="evidence" value="ECO:0007669"/>
    <property type="project" value="UniProtKB-ARBA"/>
</dbReference>
<comment type="cofactor">
    <cofactor evidence="1">
        <name>thiamine diphosphate</name>
        <dbReference type="ChEBI" id="CHEBI:58937"/>
    </cofactor>
</comment>
<dbReference type="Pfam" id="PF02780">
    <property type="entry name" value="Transketolase_C"/>
    <property type="match status" value="1"/>
</dbReference>
<evidence type="ECO:0000256" key="3">
    <source>
        <dbReference type="ARBA" id="ARBA00023052"/>
    </source>
</evidence>
<feature type="domain" description="Transketolase-like pyrimidine-binding" evidence="4">
    <location>
        <begin position="29"/>
        <end position="204"/>
    </location>
</feature>
<accession>A0A4S5ERJ1</accession>
<dbReference type="EMBL" id="SSXH01000134">
    <property type="protein sequence ID" value="THJ75031.1"/>
    <property type="molecule type" value="Genomic_DNA"/>
</dbReference>
<evidence type="ECO:0000259" key="4">
    <source>
        <dbReference type="SMART" id="SM00861"/>
    </source>
</evidence>
<keyword evidence="6" id="KW-1185">Reference proteome</keyword>
<dbReference type="InterPro" id="IPR009014">
    <property type="entry name" value="Transketo_C/PFOR_II"/>
</dbReference>
<dbReference type="PANTHER" id="PTHR43257">
    <property type="entry name" value="PYRUVATE DEHYDROGENASE E1 COMPONENT BETA SUBUNIT"/>
    <property type="match status" value="1"/>
</dbReference>
<dbReference type="RefSeq" id="WP_136447594.1">
    <property type="nucleotide sequence ID" value="NZ_SSXH01000134.1"/>
</dbReference>
<dbReference type="InterPro" id="IPR005475">
    <property type="entry name" value="Transketolase-like_Pyr-bd"/>
</dbReference>
<dbReference type="Gene3D" id="3.40.50.970">
    <property type="match status" value="1"/>
</dbReference>
<dbReference type="CDD" id="cd07036">
    <property type="entry name" value="TPP_PYR_E1-PDHc-beta_like"/>
    <property type="match status" value="1"/>
</dbReference>
<dbReference type="OrthoDB" id="4009369at2"/>
<keyword evidence="3" id="KW-0786">Thiamine pyrophosphate</keyword>
<reference evidence="5 6" key="1">
    <citation type="submission" date="2019-04" db="EMBL/GenBank/DDBJ databases">
        <title>Draft genome sequences for three unisolated Alnus-infective Frankia Sp+ strains, AgTrS, AiOr and AvVan, the first sequenced Frankia strains able to sporulate in-planta.</title>
        <authorList>
            <person name="Bethencourt L."/>
            <person name="Vautrin F."/>
            <person name="Taib N."/>
            <person name="Dubost A."/>
            <person name="Castro-Garcia L."/>
            <person name="Imbaud O."/>
            <person name="Abrouk D."/>
            <person name="Fournier P."/>
            <person name="Briolay J."/>
            <person name="Nguyen A."/>
            <person name="Normand P."/>
            <person name="Fernandez M.P."/>
            <person name="Brochier-Armanet C."/>
            <person name="Herrera-Belaroussi A."/>
        </authorList>
    </citation>
    <scope>NUCLEOTIDE SEQUENCE [LARGE SCALE GENOMIC DNA]</scope>
    <source>
        <strain evidence="5 6">AvVan</strain>
    </source>
</reference>
<sequence>MTSGAVIAGEQAADGGGQRTGEPAGPVPITLAKALNLGLRSAMAADPKVIVMGEDVGTLGGVFRVTDGLLKEFGEARVIDTPLAESAIVGTAIGLAMRGYRPVCEIQFDGFVYPAFDQIVSQLAKLHYRSAGRIRLPVTIRIPFGGGIGAVEHHSESPEAYFCHTAGLKVVACSNPADAHQMIQQAIRSDDPVIFLEPKRRYWEKAVVDPGSLGEPSPDATGGLHSSAVVRAGTDATLVGYGPTVRTCLDAAEVSAADDGRSLEVVDLRSLSPLDLEPVLASVRRTGRLVVVHEAPSNVSVSAEVAARVTEQAFYSLEAPVLRVTGFDTPYPPARLEDHYLPDVDRILDAVDRSFGY</sequence>
<comment type="caution">
    <text evidence="5">The sequence shown here is derived from an EMBL/GenBank/DDBJ whole genome shotgun (WGS) entry which is preliminary data.</text>
</comment>
<evidence type="ECO:0000313" key="6">
    <source>
        <dbReference type="Proteomes" id="UP000305282"/>
    </source>
</evidence>
<dbReference type="InterPro" id="IPR029061">
    <property type="entry name" value="THDP-binding"/>
</dbReference>
<dbReference type="Proteomes" id="UP000305282">
    <property type="component" value="Unassembled WGS sequence"/>
</dbReference>
<dbReference type="SUPFAM" id="SSF52518">
    <property type="entry name" value="Thiamin diphosphate-binding fold (THDP-binding)"/>
    <property type="match status" value="1"/>
</dbReference>
<dbReference type="PANTHER" id="PTHR43257:SF2">
    <property type="entry name" value="PYRUVATE DEHYDROGENASE E1 COMPONENT SUBUNIT BETA"/>
    <property type="match status" value="1"/>
</dbReference>
<keyword evidence="2" id="KW-0560">Oxidoreductase</keyword>
<dbReference type="SMART" id="SM00861">
    <property type="entry name" value="Transket_pyr"/>
    <property type="match status" value="1"/>
</dbReference>
<name>A0A4S5ERJ1_9ACTN</name>
<dbReference type="Pfam" id="PF02779">
    <property type="entry name" value="Transket_pyr"/>
    <property type="match status" value="1"/>
</dbReference>
<evidence type="ECO:0000256" key="1">
    <source>
        <dbReference type="ARBA" id="ARBA00001964"/>
    </source>
</evidence>